<dbReference type="GO" id="GO:0005524">
    <property type="term" value="F:ATP binding"/>
    <property type="evidence" value="ECO:0007669"/>
    <property type="project" value="UniProtKB-UniRule"/>
</dbReference>
<proteinExistence type="inferred from homology"/>
<keyword evidence="1" id="KW-0540">Nuclease</keyword>
<keyword evidence="1" id="KW-0004">4Fe-4S</keyword>
<keyword evidence="1" id="KW-0547">Nucleotide-binding</keyword>
<keyword evidence="1" id="KW-0227">DNA damage</keyword>
<sequence length="208" mass="23451">LNFNYISNYRPIAELSSVLFYENKLRCANNNVAEAILANLASDFINDGIHFTMLSYLVDTQSYKNPSFRATFNSFGEVTNTGEAEFIGGLCKLFIKLGLSVNDLGVISVYRYHAERLRRIVQAGIEVNTVDQYQGRDKPIIVLSFVWTGETENRKSELLADCRRINVAITRAKYKLILVGCQKSLSRYPTVNAVINAIPKECVAKLHE</sequence>
<evidence type="ECO:0000313" key="3">
    <source>
        <dbReference type="WBParaSite" id="OFLC_0000884201-mRNA-1"/>
    </source>
</evidence>
<dbReference type="GO" id="GO:0071932">
    <property type="term" value="P:replication fork reversal"/>
    <property type="evidence" value="ECO:0007669"/>
    <property type="project" value="TreeGrafter"/>
</dbReference>
<dbReference type="PANTHER" id="PTHR10887:SF433">
    <property type="entry name" value="DNA REPLICATION ATP-DEPENDENT HELICASE_NUCLEASE DNA2"/>
    <property type="match status" value="1"/>
</dbReference>
<dbReference type="CDD" id="cd18808">
    <property type="entry name" value="SF1_C_Upf1"/>
    <property type="match status" value="1"/>
</dbReference>
<dbReference type="GO" id="GO:0003677">
    <property type="term" value="F:DNA binding"/>
    <property type="evidence" value="ECO:0007669"/>
    <property type="project" value="UniProtKB-UniRule"/>
</dbReference>
<dbReference type="GO" id="GO:0017116">
    <property type="term" value="F:single-stranded DNA helicase activity"/>
    <property type="evidence" value="ECO:0007669"/>
    <property type="project" value="UniProtKB-UniRule"/>
</dbReference>
<dbReference type="EC" id="3.6.4.12" evidence="1"/>
<keyword evidence="1" id="KW-0347">Helicase</keyword>
<organism evidence="3">
    <name type="scientific">Onchocerca flexuosa</name>
    <dbReference type="NCBI Taxonomy" id="387005"/>
    <lineage>
        <taxon>Eukaryota</taxon>
        <taxon>Metazoa</taxon>
        <taxon>Ecdysozoa</taxon>
        <taxon>Nematoda</taxon>
        <taxon>Chromadorea</taxon>
        <taxon>Rhabditida</taxon>
        <taxon>Spirurina</taxon>
        <taxon>Spiruromorpha</taxon>
        <taxon>Filarioidea</taxon>
        <taxon>Onchocercidae</taxon>
        <taxon>Onchocerca</taxon>
    </lineage>
</organism>
<dbReference type="STRING" id="387005.A0A183HMY1"/>
<comment type="subcellular location">
    <subcellularLocation>
        <location evidence="1">Nucleus</location>
    </subcellularLocation>
    <subcellularLocation>
        <location evidence="1">Chromosome</location>
    </subcellularLocation>
</comment>
<comment type="similarity">
    <text evidence="1">Belongs to the DNA2/NAM7 helicase family.</text>
</comment>
<keyword evidence="1" id="KW-0408">Iron</keyword>
<name>A0A183HMY1_9BILA</name>
<dbReference type="GO" id="GO:0033567">
    <property type="term" value="P:DNA replication, Okazaki fragment processing"/>
    <property type="evidence" value="ECO:0007669"/>
    <property type="project" value="UniProtKB-UniRule"/>
</dbReference>
<dbReference type="GO" id="GO:0005694">
    <property type="term" value="C:chromosome"/>
    <property type="evidence" value="ECO:0007669"/>
    <property type="project" value="UniProtKB-SubCell"/>
</dbReference>
<dbReference type="GO" id="GO:0051539">
    <property type="term" value="F:4 iron, 4 sulfur cluster binding"/>
    <property type="evidence" value="ECO:0007669"/>
    <property type="project" value="UniProtKB-UniRule"/>
</dbReference>
<dbReference type="InterPro" id="IPR045055">
    <property type="entry name" value="DNA2/NAM7-like"/>
</dbReference>
<keyword evidence="1" id="KW-0411">Iron-sulfur</keyword>
<feature type="domain" description="DNA2/NAM7 helicase-like C-terminal" evidence="2">
    <location>
        <begin position="10"/>
        <end position="182"/>
    </location>
</feature>
<dbReference type="SUPFAM" id="SSF52540">
    <property type="entry name" value="P-loop containing nucleoside triphosphate hydrolases"/>
    <property type="match status" value="1"/>
</dbReference>
<dbReference type="AlphaFoldDB" id="A0A183HMY1"/>
<dbReference type="GO" id="GO:0046872">
    <property type="term" value="F:metal ion binding"/>
    <property type="evidence" value="ECO:0007669"/>
    <property type="project" value="UniProtKB-UniRule"/>
</dbReference>
<keyword evidence="1" id="KW-0234">DNA repair</keyword>
<dbReference type="PANTHER" id="PTHR10887">
    <property type="entry name" value="DNA2/NAM7 HELICASE FAMILY"/>
    <property type="match status" value="1"/>
</dbReference>
<keyword evidence="1" id="KW-0238">DNA-binding</keyword>
<dbReference type="Pfam" id="PF13087">
    <property type="entry name" value="AAA_12"/>
    <property type="match status" value="1"/>
</dbReference>
<evidence type="ECO:0000259" key="2">
    <source>
        <dbReference type="Pfam" id="PF13087"/>
    </source>
</evidence>
<comment type="function">
    <text evidence="1">Key enzyme involved in DNA replication and DNA repair. Involved in Okazaki fragments processing by cleaving long flaps that escape FEN1: flaps that are longer than 27 nucleotides are coated by replication protein A complex (RPA), leading to recruit DNA2 which cleaves the flap until it is too short to bind RPA and becomes a substrate for FEN1. Also involved in 5'-end resection of DNA during double-strand break (DSB) repair by mediating the cleavage of 5'-ssDNA.</text>
</comment>
<evidence type="ECO:0000256" key="1">
    <source>
        <dbReference type="RuleBase" id="RU367041"/>
    </source>
</evidence>
<keyword evidence="1" id="KW-0539">Nucleus</keyword>
<dbReference type="InterPro" id="IPR027417">
    <property type="entry name" value="P-loop_NTPase"/>
</dbReference>
<keyword evidence="1" id="KW-0511">Multifunctional enzyme</keyword>
<dbReference type="GO" id="GO:0005634">
    <property type="term" value="C:nucleus"/>
    <property type="evidence" value="ECO:0007669"/>
    <property type="project" value="UniProtKB-SubCell"/>
</dbReference>
<dbReference type="GO" id="GO:0017108">
    <property type="term" value="F:5'-flap endonuclease activity"/>
    <property type="evidence" value="ECO:0007669"/>
    <property type="project" value="UniProtKB-UniRule"/>
</dbReference>
<keyword evidence="1" id="KW-0235">DNA replication</keyword>
<dbReference type="InterPro" id="IPR047187">
    <property type="entry name" value="SF1_C_Upf1"/>
</dbReference>
<accession>A0A183HMY1</accession>
<dbReference type="WBParaSite" id="OFLC_0000884201-mRNA-1">
    <property type="protein sequence ID" value="OFLC_0000884201-mRNA-1"/>
    <property type="gene ID" value="OFLC_0000884201"/>
</dbReference>
<keyword evidence="1" id="KW-0378">Hydrolase</keyword>
<dbReference type="EC" id="3.1.-.-" evidence="1"/>
<keyword evidence="1" id="KW-0479">Metal-binding</keyword>
<dbReference type="GO" id="GO:0005737">
    <property type="term" value="C:cytoplasm"/>
    <property type="evidence" value="ECO:0007669"/>
    <property type="project" value="TreeGrafter"/>
</dbReference>
<keyword evidence="1" id="KW-0158">Chromosome</keyword>
<protein>
    <recommendedName>
        <fullName evidence="1">DNA replication ATP-dependent helicase/nuclease</fullName>
        <ecNumber evidence="1">3.1.-.-</ecNumber>
        <ecNumber evidence="1">3.6.4.12</ecNumber>
    </recommendedName>
</protein>
<comment type="catalytic activity">
    <reaction evidence="1">
        <text>ATP + H2O = ADP + phosphate + H(+)</text>
        <dbReference type="Rhea" id="RHEA:13065"/>
        <dbReference type="ChEBI" id="CHEBI:15377"/>
        <dbReference type="ChEBI" id="CHEBI:15378"/>
        <dbReference type="ChEBI" id="CHEBI:30616"/>
        <dbReference type="ChEBI" id="CHEBI:43474"/>
        <dbReference type="ChEBI" id="CHEBI:456216"/>
        <dbReference type="EC" id="3.6.4.12"/>
    </reaction>
</comment>
<dbReference type="InterPro" id="IPR041679">
    <property type="entry name" value="DNA2/NAM7-like_C"/>
</dbReference>
<keyword evidence="1" id="KW-0067">ATP-binding</keyword>
<dbReference type="Gene3D" id="3.40.50.300">
    <property type="entry name" value="P-loop containing nucleotide triphosphate hydrolases"/>
    <property type="match status" value="1"/>
</dbReference>
<dbReference type="GO" id="GO:0006281">
    <property type="term" value="P:DNA repair"/>
    <property type="evidence" value="ECO:0007669"/>
    <property type="project" value="UniProtKB-KW"/>
</dbReference>
<reference evidence="3" key="1">
    <citation type="submission" date="2016-06" db="UniProtKB">
        <authorList>
            <consortium name="WormBaseParasite"/>
        </authorList>
    </citation>
    <scope>IDENTIFICATION</scope>
</reference>